<dbReference type="GO" id="GO:0009423">
    <property type="term" value="P:chorismate biosynthetic process"/>
    <property type="evidence" value="ECO:0007669"/>
    <property type="project" value="UniProtKB-UniRule"/>
</dbReference>
<keyword evidence="5 11" id="KW-0285">Flavoprotein</keyword>
<dbReference type="EMBL" id="LT906470">
    <property type="protein sequence ID" value="SNV74398.1"/>
    <property type="molecule type" value="Genomic_DNA"/>
</dbReference>
<proteinExistence type="inferred from homology"/>
<evidence type="ECO:0000256" key="3">
    <source>
        <dbReference type="ARBA" id="ARBA00013036"/>
    </source>
</evidence>
<protein>
    <recommendedName>
        <fullName evidence="3 11">Chorismate synthase</fullName>
        <shortName evidence="11">CS</shortName>
        <ecNumber evidence="3 11">4.2.3.5</ecNumber>
    </recommendedName>
    <alternativeName>
        <fullName evidence="11">5-enolpyruvylshikimate-3-phosphate phospholyase</fullName>
    </alternativeName>
</protein>
<evidence type="ECO:0000256" key="5">
    <source>
        <dbReference type="ARBA" id="ARBA00022630"/>
    </source>
</evidence>
<evidence type="ECO:0000313" key="13">
    <source>
        <dbReference type="Proteomes" id="UP000214973"/>
    </source>
</evidence>
<dbReference type="UniPathway" id="UPA00053">
    <property type="reaction ID" value="UER00090"/>
</dbReference>
<comment type="pathway">
    <text evidence="1 11">Metabolic intermediate biosynthesis; chorismate biosynthesis; chorismate from D-erythrose 4-phosphate and phosphoenolpyruvate: step 7/7.</text>
</comment>
<name>A0A239ZUE3_9FIRM</name>
<evidence type="ECO:0000256" key="8">
    <source>
        <dbReference type="ARBA" id="ARBA00022857"/>
    </source>
</evidence>
<evidence type="ECO:0000256" key="1">
    <source>
        <dbReference type="ARBA" id="ARBA00005044"/>
    </source>
</evidence>
<dbReference type="AlphaFoldDB" id="A0A239ZUE3"/>
<evidence type="ECO:0000256" key="2">
    <source>
        <dbReference type="ARBA" id="ARBA00008014"/>
    </source>
</evidence>
<dbReference type="Proteomes" id="UP000214973">
    <property type="component" value="Chromosome 1"/>
</dbReference>
<dbReference type="InterPro" id="IPR000453">
    <property type="entry name" value="Chorismate_synth"/>
</dbReference>
<comment type="catalytic activity">
    <reaction evidence="11">
        <text>5-O-(1-carboxyvinyl)-3-phosphoshikimate = chorismate + phosphate</text>
        <dbReference type="Rhea" id="RHEA:21020"/>
        <dbReference type="ChEBI" id="CHEBI:29748"/>
        <dbReference type="ChEBI" id="CHEBI:43474"/>
        <dbReference type="ChEBI" id="CHEBI:57701"/>
        <dbReference type="EC" id="4.2.3.5"/>
    </reaction>
</comment>
<dbReference type="GO" id="GO:0005829">
    <property type="term" value="C:cytosol"/>
    <property type="evidence" value="ECO:0007669"/>
    <property type="project" value="TreeGrafter"/>
</dbReference>
<feature type="binding site" evidence="11">
    <location>
        <position position="47"/>
    </location>
    <ligand>
        <name>NADP(+)</name>
        <dbReference type="ChEBI" id="CHEBI:58349"/>
    </ligand>
</feature>
<gene>
    <name evidence="11 12" type="primary">aroC</name>
    <name evidence="12" type="ORF">SAMEA44547418_01712</name>
</gene>
<dbReference type="HAMAP" id="MF_00300">
    <property type="entry name" value="Chorismate_synth"/>
    <property type="match status" value="1"/>
</dbReference>
<comment type="subunit">
    <text evidence="11">Homotetramer.</text>
</comment>
<dbReference type="Gene3D" id="3.60.150.10">
    <property type="entry name" value="Chorismate synthase AroC"/>
    <property type="match status" value="1"/>
</dbReference>
<dbReference type="Pfam" id="PF01264">
    <property type="entry name" value="Chorismate_synt"/>
    <property type="match status" value="1"/>
</dbReference>
<comment type="similarity">
    <text evidence="2 11">Belongs to the chorismate synthase family.</text>
</comment>
<dbReference type="PROSITE" id="PS00789">
    <property type="entry name" value="CHORISMATE_SYNTHASE_3"/>
    <property type="match status" value="1"/>
</dbReference>
<dbReference type="GO" id="GO:0008652">
    <property type="term" value="P:amino acid biosynthetic process"/>
    <property type="evidence" value="ECO:0007669"/>
    <property type="project" value="UniProtKB-KW"/>
</dbReference>
<comment type="cofactor">
    <cofactor evidence="11">
        <name>FMNH2</name>
        <dbReference type="ChEBI" id="CHEBI:57618"/>
    </cofactor>
    <text evidence="11">Reduced FMN (FMNH(2)).</text>
</comment>
<feature type="binding site" evidence="11">
    <location>
        <begin position="304"/>
        <end position="308"/>
    </location>
    <ligand>
        <name>FMN</name>
        <dbReference type="ChEBI" id="CHEBI:58210"/>
    </ligand>
</feature>
<keyword evidence="9 11" id="KW-0057">Aromatic amino acid biosynthesis</keyword>
<feature type="binding site" evidence="11">
    <location>
        <position position="289"/>
    </location>
    <ligand>
        <name>FMN</name>
        <dbReference type="ChEBI" id="CHEBI:58210"/>
    </ligand>
</feature>
<evidence type="ECO:0000256" key="6">
    <source>
        <dbReference type="ARBA" id="ARBA00022643"/>
    </source>
</evidence>
<comment type="function">
    <text evidence="11">Catalyzes the anti-1,4-elimination of the C-3 phosphate and the C-6 proR hydrogen from 5-enolpyruvylshikimate-3-phosphate (EPSP) to yield chorismate, which is the branch point compound that serves as the starting substrate for the three terminal pathways of aromatic amino acid biosynthesis. This reaction introduces a second double bond into the aromatic ring system.</text>
</comment>
<dbReference type="GO" id="GO:0010181">
    <property type="term" value="F:FMN binding"/>
    <property type="evidence" value="ECO:0007669"/>
    <property type="project" value="TreeGrafter"/>
</dbReference>
<dbReference type="GO" id="GO:0004107">
    <property type="term" value="F:chorismate synthase activity"/>
    <property type="evidence" value="ECO:0007669"/>
    <property type="project" value="UniProtKB-UniRule"/>
</dbReference>
<organism evidence="12 13">
    <name type="scientific">Veillonella rodentium</name>
    <dbReference type="NCBI Taxonomy" id="248315"/>
    <lineage>
        <taxon>Bacteria</taxon>
        <taxon>Bacillati</taxon>
        <taxon>Bacillota</taxon>
        <taxon>Negativicutes</taxon>
        <taxon>Veillonellales</taxon>
        <taxon>Veillonellaceae</taxon>
        <taxon>Veillonella</taxon>
    </lineage>
</organism>
<dbReference type="InterPro" id="IPR035904">
    <property type="entry name" value="Chorismate_synth_AroC_sf"/>
</dbReference>
<dbReference type="CDD" id="cd07304">
    <property type="entry name" value="Chorismate_synthase"/>
    <property type="match status" value="1"/>
</dbReference>
<dbReference type="NCBIfam" id="TIGR00033">
    <property type="entry name" value="aroC"/>
    <property type="match status" value="1"/>
</dbReference>
<keyword evidence="10 11" id="KW-0456">Lyase</keyword>
<dbReference type="RefSeq" id="WP_095066512.1">
    <property type="nucleotide sequence ID" value="NZ_LT906470.1"/>
</dbReference>
<sequence length="364" mass="38826">MSSNFGKTIQVSTFGASHGYAIGGVVDGLPCGYHINRDELQAFLRRRAPGQNQFQTQRKESDVPEFLSGLVDDMLSGSPLAFMIRNTSQHSGDYNNLRDIPRPSHADFTARMRYGDKVDMRGGGHFSARLTAPLCVAGGIALQLLARKGIRIHGHLKQVGTIQDAPIDMVKPNMDALADIATEPIAMLDASKRQAVESLVLKLKGEGDSTGGIIEVIATGLPAGLGNPNFDGIENRLARVIFGVPAIKGVSFGGGFNMCSALGSEMNDAFTMNGHTVTTTTNNSGGIQGGITNGLPLVMQVGIKPTPSIYKEQHSVSLSKEEDTLLTIKGRHDPCVALRAVPVIEAVTALVLLDFLGDIDHELR</sequence>
<evidence type="ECO:0000256" key="11">
    <source>
        <dbReference type="HAMAP-Rule" id="MF_00300"/>
    </source>
</evidence>
<dbReference type="SUPFAM" id="SSF103263">
    <property type="entry name" value="Chorismate synthase, AroC"/>
    <property type="match status" value="1"/>
</dbReference>
<dbReference type="NCBIfam" id="NF003793">
    <property type="entry name" value="PRK05382.1"/>
    <property type="match status" value="1"/>
</dbReference>
<evidence type="ECO:0000256" key="7">
    <source>
        <dbReference type="ARBA" id="ARBA00022827"/>
    </source>
</evidence>
<dbReference type="InterPro" id="IPR020541">
    <property type="entry name" value="Chorismate_synthase_CS"/>
</dbReference>
<evidence type="ECO:0000256" key="4">
    <source>
        <dbReference type="ARBA" id="ARBA00022605"/>
    </source>
</evidence>
<dbReference type="PANTHER" id="PTHR21085:SF0">
    <property type="entry name" value="CHORISMATE SYNTHASE"/>
    <property type="match status" value="1"/>
</dbReference>
<keyword evidence="8 11" id="KW-0521">NADP</keyword>
<evidence type="ECO:0000256" key="9">
    <source>
        <dbReference type="ARBA" id="ARBA00023141"/>
    </source>
</evidence>
<feature type="binding site" evidence="11">
    <location>
        <position position="331"/>
    </location>
    <ligand>
        <name>FMN</name>
        <dbReference type="ChEBI" id="CHEBI:58210"/>
    </ligand>
</feature>
<feature type="binding site" evidence="11">
    <location>
        <begin position="125"/>
        <end position="127"/>
    </location>
    <ligand>
        <name>FMN</name>
        <dbReference type="ChEBI" id="CHEBI:58210"/>
    </ligand>
</feature>
<comment type="caution">
    <text evidence="11">Lacks conserved residue(s) required for the propagation of feature annotation.</text>
</comment>
<dbReference type="EC" id="4.2.3.5" evidence="3 11"/>
<keyword evidence="6 11" id="KW-0288">FMN</keyword>
<keyword evidence="13" id="KW-1185">Reference proteome</keyword>
<dbReference type="PANTHER" id="PTHR21085">
    <property type="entry name" value="CHORISMATE SYNTHASE"/>
    <property type="match status" value="1"/>
</dbReference>
<dbReference type="KEGG" id="vrm:44547418_01712"/>
<accession>A0A239ZUE3</accession>
<evidence type="ECO:0000256" key="10">
    <source>
        <dbReference type="ARBA" id="ARBA00023239"/>
    </source>
</evidence>
<dbReference type="PIRSF" id="PIRSF001456">
    <property type="entry name" value="Chorismate_synth"/>
    <property type="match status" value="1"/>
</dbReference>
<dbReference type="GO" id="GO:0009073">
    <property type="term" value="P:aromatic amino acid family biosynthetic process"/>
    <property type="evidence" value="ECO:0007669"/>
    <property type="project" value="UniProtKB-KW"/>
</dbReference>
<keyword evidence="7 11" id="KW-0274">FAD</keyword>
<reference evidence="12 13" key="1">
    <citation type="submission" date="2017-06" db="EMBL/GenBank/DDBJ databases">
        <authorList>
            <consortium name="Pathogen Informatics"/>
        </authorList>
    </citation>
    <scope>NUCLEOTIDE SEQUENCE [LARGE SCALE GENOMIC DNA]</scope>
    <source>
        <strain evidence="12 13">NCTC12018</strain>
    </source>
</reference>
<evidence type="ECO:0000313" key="12">
    <source>
        <dbReference type="EMBL" id="SNV74398.1"/>
    </source>
</evidence>
<keyword evidence="4 11" id="KW-0028">Amino-acid biosynthesis</keyword>